<name>A0A517LQ56_9PEZI</name>
<dbReference type="EC" id="3.1.26.11" evidence="4"/>
<dbReference type="Gene3D" id="3.60.15.10">
    <property type="entry name" value="Ribonuclease Z/Hydroxyacylglutathione hydrolase-like"/>
    <property type="match status" value="2"/>
</dbReference>
<dbReference type="InterPro" id="IPR004827">
    <property type="entry name" value="bZIP"/>
</dbReference>
<reference evidence="14 15" key="1">
    <citation type="submission" date="2019-07" db="EMBL/GenBank/DDBJ databases">
        <title>Finished genome of Venturia effusa.</title>
        <authorList>
            <person name="Young C.A."/>
            <person name="Cox M.P."/>
            <person name="Ganley A.R.D."/>
            <person name="David W.J."/>
        </authorList>
    </citation>
    <scope>NUCLEOTIDE SEQUENCE [LARGE SCALE GENOMIC DNA]</scope>
    <source>
        <strain evidence="15">albino</strain>
    </source>
</reference>
<comment type="catalytic activity">
    <reaction evidence="1">
        <text>Endonucleolytic cleavage of RNA, removing extra 3' nucleotides from tRNA precursor, generating 3' termini of tRNAs. A 3'-hydroxy group is left at the tRNA terminus and a 5'-phosphoryl group is left at the trailer molecule.</text>
        <dbReference type="EC" id="3.1.26.11"/>
    </reaction>
</comment>
<dbReference type="SUPFAM" id="SSF56281">
    <property type="entry name" value="Metallo-hydrolase/oxidoreductase"/>
    <property type="match status" value="1"/>
</dbReference>
<dbReference type="OrthoDB" id="527344at2759"/>
<keyword evidence="8" id="KW-0255">Endonuclease</keyword>
<dbReference type="GO" id="GO:0042781">
    <property type="term" value="F:3'-tRNA processing endoribonuclease activity"/>
    <property type="evidence" value="ECO:0007669"/>
    <property type="project" value="UniProtKB-EC"/>
</dbReference>
<feature type="region of interest" description="Disordered" evidence="12">
    <location>
        <begin position="1052"/>
        <end position="1096"/>
    </location>
</feature>
<evidence type="ECO:0000256" key="10">
    <source>
        <dbReference type="ARBA" id="ARBA00022833"/>
    </source>
</evidence>
<feature type="region of interest" description="Disordered" evidence="12">
    <location>
        <begin position="367"/>
        <end position="392"/>
    </location>
</feature>
<dbReference type="STRING" id="50376.A0A517LQ56"/>
<feature type="region of interest" description="Disordered" evidence="12">
    <location>
        <begin position="175"/>
        <end position="221"/>
    </location>
</feature>
<comment type="similarity">
    <text evidence="3">Belongs to the RNase Z family.</text>
</comment>
<feature type="compositionally biased region" description="Basic and acidic residues" evidence="12">
    <location>
        <begin position="1079"/>
        <end position="1096"/>
    </location>
</feature>
<keyword evidence="7" id="KW-0479">Metal-binding</keyword>
<keyword evidence="15" id="KW-1185">Reference proteome</keyword>
<dbReference type="InterPro" id="IPR027794">
    <property type="entry name" value="tRNase_Z_dom"/>
</dbReference>
<dbReference type="EMBL" id="CP042202">
    <property type="protein sequence ID" value="QDS77780.1"/>
    <property type="molecule type" value="Genomic_DNA"/>
</dbReference>
<feature type="compositionally biased region" description="Basic and acidic residues" evidence="12">
    <location>
        <begin position="1871"/>
        <end position="1900"/>
    </location>
</feature>
<keyword evidence="9" id="KW-0378">Hydrolase</keyword>
<evidence type="ECO:0000256" key="4">
    <source>
        <dbReference type="ARBA" id="ARBA00012477"/>
    </source>
</evidence>
<keyword evidence="5" id="KW-0819">tRNA processing</keyword>
<evidence type="ECO:0000259" key="13">
    <source>
        <dbReference type="PROSITE" id="PS50217"/>
    </source>
</evidence>
<feature type="coiled-coil region" evidence="11">
    <location>
        <begin position="1752"/>
        <end position="1779"/>
    </location>
</feature>
<feature type="region of interest" description="Disordered" evidence="12">
    <location>
        <begin position="960"/>
        <end position="982"/>
    </location>
</feature>
<feature type="region of interest" description="Disordered" evidence="12">
    <location>
        <begin position="233"/>
        <end position="288"/>
    </location>
</feature>
<dbReference type="GO" id="GO:1990180">
    <property type="term" value="P:mitochondrial tRNA 3'-end processing"/>
    <property type="evidence" value="ECO:0007669"/>
    <property type="project" value="TreeGrafter"/>
</dbReference>
<feature type="compositionally biased region" description="Polar residues" evidence="12">
    <location>
        <begin position="2031"/>
        <end position="2043"/>
    </location>
</feature>
<evidence type="ECO:0000256" key="2">
    <source>
        <dbReference type="ARBA" id="ARBA00001947"/>
    </source>
</evidence>
<dbReference type="Pfam" id="PF00170">
    <property type="entry name" value="bZIP_1"/>
    <property type="match status" value="1"/>
</dbReference>
<dbReference type="Gene3D" id="1.20.5.170">
    <property type="match status" value="1"/>
</dbReference>
<dbReference type="PROSITE" id="PS50217">
    <property type="entry name" value="BZIP"/>
    <property type="match status" value="1"/>
</dbReference>
<dbReference type="GO" id="GO:0003700">
    <property type="term" value="F:DNA-binding transcription factor activity"/>
    <property type="evidence" value="ECO:0007669"/>
    <property type="project" value="InterPro"/>
</dbReference>
<dbReference type="CDD" id="cd14810">
    <property type="entry name" value="bZIP_u1"/>
    <property type="match status" value="1"/>
</dbReference>
<keyword evidence="10" id="KW-0862">Zinc</keyword>
<evidence type="ECO:0000256" key="9">
    <source>
        <dbReference type="ARBA" id="ARBA00022801"/>
    </source>
</evidence>
<dbReference type="GO" id="GO:0046872">
    <property type="term" value="F:metal ion binding"/>
    <property type="evidence" value="ECO:0007669"/>
    <property type="project" value="UniProtKB-KW"/>
</dbReference>
<feature type="compositionally biased region" description="Low complexity" evidence="12">
    <location>
        <begin position="175"/>
        <end position="193"/>
    </location>
</feature>
<dbReference type="SMART" id="SM00338">
    <property type="entry name" value="BRLZ"/>
    <property type="match status" value="1"/>
</dbReference>
<dbReference type="PANTHER" id="PTHR12553">
    <property type="entry name" value="ZINC PHOSPHODIESTERASE ELAC PROTEIN 2"/>
    <property type="match status" value="1"/>
</dbReference>
<dbReference type="PANTHER" id="PTHR12553:SF49">
    <property type="entry name" value="ZINC PHOSPHODIESTERASE ELAC PROTEIN 2"/>
    <property type="match status" value="1"/>
</dbReference>
<evidence type="ECO:0000256" key="3">
    <source>
        <dbReference type="ARBA" id="ARBA00007823"/>
    </source>
</evidence>
<feature type="region of interest" description="Disordered" evidence="12">
    <location>
        <begin position="773"/>
        <end position="793"/>
    </location>
</feature>
<evidence type="ECO:0000313" key="14">
    <source>
        <dbReference type="EMBL" id="QDS77780.1"/>
    </source>
</evidence>
<organism evidence="14 15">
    <name type="scientific">Venturia effusa</name>
    <dbReference type="NCBI Taxonomy" id="50376"/>
    <lineage>
        <taxon>Eukaryota</taxon>
        <taxon>Fungi</taxon>
        <taxon>Dikarya</taxon>
        <taxon>Ascomycota</taxon>
        <taxon>Pezizomycotina</taxon>
        <taxon>Dothideomycetes</taxon>
        <taxon>Pleosporomycetidae</taxon>
        <taxon>Venturiales</taxon>
        <taxon>Venturiaceae</taxon>
        <taxon>Venturia</taxon>
    </lineage>
</organism>
<comment type="cofactor">
    <cofactor evidence="2">
        <name>Zn(2+)</name>
        <dbReference type="ChEBI" id="CHEBI:29105"/>
    </cofactor>
</comment>
<evidence type="ECO:0000313" key="15">
    <source>
        <dbReference type="Proteomes" id="UP000316270"/>
    </source>
</evidence>
<proteinExistence type="inferred from homology"/>
<dbReference type="GO" id="GO:0005739">
    <property type="term" value="C:mitochondrion"/>
    <property type="evidence" value="ECO:0007669"/>
    <property type="project" value="TreeGrafter"/>
</dbReference>
<dbReference type="CDD" id="cd07718">
    <property type="entry name" value="RNaseZ_ELAC1_ELAC2-C-term-like_MBL-fold"/>
    <property type="match status" value="1"/>
</dbReference>
<dbReference type="Proteomes" id="UP000316270">
    <property type="component" value="Chromosome 18"/>
</dbReference>
<feature type="compositionally biased region" description="Basic residues" evidence="12">
    <location>
        <begin position="777"/>
        <end position="793"/>
    </location>
</feature>
<sequence>MANSNYPAMSYQPSNKQYVDPSDMDNWVDFGSLTSPNPNGSSSRQPASAMTSPASTIMPLDGSDDHQTPVAPSHDYSRFKQQTGLPTGSMATLQALPTVFPSYNSGIDDFAMAGSMYDQSGLGGMAGEGFDSDLPAFFFPGESQNDDFVDPSAVLKQEEAQANVRYYPGMHQQAALRAQQQAQQQRQQQMMAMKQREAESQQNRSRRASHNPAVDPHTEETIARVVNQIRQSSNMGEHSMSPDPLGHPHMGRSRKDEEDMDEDERLLNSEEGKKLSSKERRQLRNKVSARAFRSRRKEYIGQLEGEVQGKVNECNDLKMQNRALMEENARFRTLAEKLLAHAAFRPFLEELSHDPELAHSLSAISNHTTTSAPQPKKDADPYTQQAHQYQQQHQHVGMTMIPETQLDFSTLNIGGNQWAMPSNSMGQYLQPQVFTVEVPEMVEPLDIAALSGKSDDIIEEFTSSSDVKADLPTEIEIPSISSEEAEVEETSGIESHFDENDPAYTLFATSLSSAPVVSVSAEVSIEDLAARIPTEKEGNFELVTSSDICATLSMEKSIARMDAACKQLDSLFDSFARRRVRPDSIVATRLIPYLQRRTIWPRENTCQPPKDTPILPSIAPPKPVPDKRLVDKRSVVSRLSRLLKVKQVKKAQASHRENWTSPRQLLARKRRVLSKIHSVNSGKRELGIVLDESTCTAASEKPPFKKAVGDDTVEQNPVGRVAGRRKRRTRVVRKVISASNSTISSESDRLVEDQARTGASKTTLGDLLARINTNSRGKLRSPSHPVSLRRRKRSQISLKEIPFSDDTLTAAFRGPSLHIRRWRDCNSGTGRTSFLRHKPGSHSPYLIPGENEAVPKLTHFLDPHAASLHNPSTMRAHIEFVTVPTADTPGTALYLAFDQKRYLIGQIGEGLQRATVQDGFGMKKIRDVLVTGNTNLQSTGGLIGLILTLADVTTSARANEEAQGKKKKKGLRPQFDDPSPKLGKTDEGLFLSLYGPQNLAGTLAAARRFVFRKAVPIKVHEIKSEEADRNAGEPSWSDELVKVWAFAVTPKAGEREADHGPRNSLKRTFDEANGAEAQSPDRSEEDDRQRQKQFDQIRHGIVADMFGSKWRMDTLVEKRLDEVKLPAKIWVRNPDTRELDEYKGPLPGGTEPLPNPMPVVFTRNPWPGALVKDLPPTSPCKAAVSYIVIQHPRRGKFNIEAAKKLPIGRLEYSLLASGQEVKGSDGSTITPAMVLGPEQPGKGVAIIDLPALEYVQELVDRPEWQFAQVADHLGAIVWILGRGVADSPVLREFMEARKHMEHIVSSPDFIPNSLCFDSVSTSAIKLAAIDMTTFPVPYHDNKLLPQRTCGVGLASVQDLPSFVRVAQRGQRVQIEPEIKVLEDEVKQPLDTLSLIRENNAQEIMDLAQAARTAFQASGRILETEAWVSQVPLPDVEITTLGTGSALPSKYRNVSSTLVRVPGHGSYLFDAGENTLGQLRRVFTPTELEEVLRDLRMIWLSHLHADHHLGTSSVIKAWHQIVHADNSAPPMSNYILDELKHDADRGEDLRGRYLTVVSEFNMLRYLEEYDQIENFGYSHILPLKIVPANFTTKAVSTLAPVHRHLRRDQPPLRSGMMRAITGIDDIQAVFVSHCLGAMAVSVTFPSGTEGGHRAKLPFKISYSGDCRPSRQFARIGHDSTVLIHEATFEDELRNEASAKRHSTVSEALAVGSLMRAKAVVLTHFSQRYSKIPIVDGFWDDRSDIEMAIEGGEEEQDQNRINDGEDEIRGFEEEARRTRGRNSQPTFDPSDRSRAADIAANIFEKPLGPWDGGEHKDDMKVAIAFDYMKFKIRDLPRMEALRPALAKLFEQDIGSETPVRLKETKRTLKQKEEAMKQWKEKNGAENGKTVDKVEPSKEEEGKTNGGNTEEGVKEEEMKEEEMKEEEMKEEEMKEEEMKEEEMKEEEMKEEEMKEEEVKGEEVKEEEVKEEGIEEEKVAKKKAPLVELANETLVAEKTANGTKTEEDGKAAESTAEVMAAIKHTNDVEMADATSGKSNQHEQAALQ</sequence>
<feature type="region of interest" description="Disordered" evidence="12">
    <location>
        <begin position="604"/>
        <end position="626"/>
    </location>
</feature>
<dbReference type="InterPro" id="IPR036866">
    <property type="entry name" value="RibonucZ/Hydroxyglut_hydro"/>
</dbReference>
<feature type="compositionally biased region" description="Basic and acidic residues" evidence="12">
    <location>
        <begin position="265"/>
        <end position="282"/>
    </location>
</feature>
<accession>A0A517LQ56</accession>
<feature type="compositionally biased region" description="Basic and acidic residues" evidence="12">
    <location>
        <begin position="1052"/>
        <end position="1061"/>
    </location>
</feature>
<gene>
    <name evidence="14" type="ORF">FKW77_005325</name>
</gene>
<feature type="compositionally biased region" description="Basic and acidic residues" evidence="12">
    <location>
        <begin position="1953"/>
        <end position="1975"/>
    </location>
</feature>
<dbReference type="SUPFAM" id="SSF57959">
    <property type="entry name" value="Leucine zipper domain"/>
    <property type="match status" value="1"/>
</dbReference>
<keyword evidence="6" id="KW-0540">Nuclease</keyword>
<feature type="compositionally biased region" description="Acidic residues" evidence="12">
    <location>
        <begin position="1915"/>
        <end position="1952"/>
    </location>
</feature>
<evidence type="ECO:0000256" key="6">
    <source>
        <dbReference type="ARBA" id="ARBA00022722"/>
    </source>
</evidence>
<dbReference type="InterPro" id="IPR046347">
    <property type="entry name" value="bZIP_sf"/>
</dbReference>
<feature type="compositionally biased region" description="Polar residues" evidence="12">
    <location>
        <begin position="1"/>
        <end position="17"/>
    </location>
</feature>
<protein>
    <recommendedName>
        <fullName evidence="4">ribonuclease Z</fullName>
        <ecNumber evidence="4">3.1.26.11</ecNumber>
    </recommendedName>
</protein>
<keyword evidence="11" id="KW-0175">Coiled coil</keyword>
<feature type="compositionally biased region" description="Polar residues" evidence="12">
    <location>
        <begin position="32"/>
        <end position="55"/>
    </location>
</feature>
<evidence type="ECO:0000256" key="11">
    <source>
        <dbReference type="SAM" id="Coils"/>
    </source>
</evidence>
<evidence type="ECO:0000256" key="8">
    <source>
        <dbReference type="ARBA" id="ARBA00022759"/>
    </source>
</evidence>
<feature type="domain" description="BZIP" evidence="13">
    <location>
        <begin position="275"/>
        <end position="338"/>
    </location>
</feature>
<evidence type="ECO:0000256" key="7">
    <source>
        <dbReference type="ARBA" id="ARBA00022723"/>
    </source>
</evidence>
<feature type="region of interest" description="Disordered" evidence="12">
    <location>
        <begin position="1871"/>
        <end position="2043"/>
    </location>
</feature>
<evidence type="ECO:0000256" key="5">
    <source>
        <dbReference type="ARBA" id="ARBA00022694"/>
    </source>
</evidence>
<evidence type="ECO:0000256" key="12">
    <source>
        <dbReference type="SAM" id="MobiDB-lite"/>
    </source>
</evidence>
<dbReference type="Pfam" id="PF13691">
    <property type="entry name" value="Lactamase_B_4"/>
    <property type="match status" value="1"/>
</dbReference>
<evidence type="ECO:0000256" key="1">
    <source>
        <dbReference type="ARBA" id="ARBA00000402"/>
    </source>
</evidence>
<feature type="region of interest" description="Disordered" evidence="12">
    <location>
        <begin position="1"/>
        <end position="72"/>
    </location>
</feature>
<dbReference type="InterPro" id="IPR047151">
    <property type="entry name" value="RNZ2-like"/>
</dbReference>